<dbReference type="PANTHER" id="PTHR31383">
    <property type="entry name" value="OXIDATIVE STRESS-RESPONSE SERINE-RICH PROTEIN 1"/>
    <property type="match status" value="1"/>
</dbReference>
<evidence type="ECO:0000256" key="2">
    <source>
        <dbReference type="ARBA" id="ARBA00022553"/>
    </source>
</evidence>
<sequence>MAATQDTGTAVREDETKKRKHFPPAVLDDLDATIKKLKVNEKERDPLKPRKAHLPGLFRRSWSRRTFGSISETSGTPIQRPGACGEQDPESTSTGNSHLNAVKKSSAPDLPCGALMEDDTTVDELAAYFENGVHIPRRMSLMAEMMYL</sequence>
<keyword evidence="7" id="KW-1185">Reference proteome</keyword>
<protein>
    <recommendedName>
        <fullName evidence="1">Oxidative stress-responsive serine-rich protein 1</fullName>
    </recommendedName>
    <alternativeName>
        <fullName evidence="4">Oxidative stress-responsive protein 1</fullName>
    </alternativeName>
    <alternativeName>
        <fullName evidence="3">Peroxide-inducible transcript 1 protein</fullName>
    </alternativeName>
</protein>
<accession>A0A9J6EFR7</accession>
<dbReference type="GO" id="GO:0070301">
    <property type="term" value="P:cellular response to hydrogen peroxide"/>
    <property type="evidence" value="ECO:0007669"/>
    <property type="project" value="TreeGrafter"/>
</dbReference>
<evidence type="ECO:0000256" key="3">
    <source>
        <dbReference type="ARBA" id="ARBA00029721"/>
    </source>
</evidence>
<dbReference type="Proteomes" id="UP000821866">
    <property type="component" value="Chromosome 2"/>
</dbReference>
<evidence type="ECO:0000256" key="1">
    <source>
        <dbReference type="ARBA" id="ARBA00015005"/>
    </source>
</evidence>
<reference evidence="6" key="1">
    <citation type="journal article" date="2020" name="Cell">
        <title>Large-Scale Comparative Analyses of Tick Genomes Elucidate Their Genetic Diversity and Vector Capacities.</title>
        <authorList>
            <consortium name="Tick Genome and Microbiome Consortium (TIGMIC)"/>
            <person name="Jia N."/>
            <person name="Wang J."/>
            <person name="Shi W."/>
            <person name="Du L."/>
            <person name="Sun Y."/>
            <person name="Zhan W."/>
            <person name="Jiang J.F."/>
            <person name="Wang Q."/>
            <person name="Zhang B."/>
            <person name="Ji P."/>
            <person name="Bell-Sakyi L."/>
            <person name="Cui X.M."/>
            <person name="Yuan T.T."/>
            <person name="Jiang B.G."/>
            <person name="Yang W.F."/>
            <person name="Lam T.T."/>
            <person name="Chang Q.C."/>
            <person name="Ding S.J."/>
            <person name="Wang X.J."/>
            <person name="Zhu J.G."/>
            <person name="Ruan X.D."/>
            <person name="Zhao L."/>
            <person name="Wei J.T."/>
            <person name="Ye R.Z."/>
            <person name="Que T.C."/>
            <person name="Du C.H."/>
            <person name="Zhou Y.H."/>
            <person name="Cheng J.X."/>
            <person name="Dai P.F."/>
            <person name="Guo W.B."/>
            <person name="Han X.H."/>
            <person name="Huang E.J."/>
            <person name="Li L.F."/>
            <person name="Wei W."/>
            <person name="Gao Y.C."/>
            <person name="Liu J.Z."/>
            <person name="Shao H.Z."/>
            <person name="Wang X."/>
            <person name="Wang C.C."/>
            <person name="Yang T.C."/>
            <person name="Huo Q.B."/>
            <person name="Li W."/>
            <person name="Chen H.Y."/>
            <person name="Chen S.E."/>
            <person name="Zhou L.G."/>
            <person name="Ni X.B."/>
            <person name="Tian J.H."/>
            <person name="Sheng Y."/>
            <person name="Liu T."/>
            <person name="Pan Y.S."/>
            <person name="Xia L.Y."/>
            <person name="Li J."/>
            <person name="Zhao F."/>
            <person name="Cao W.C."/>
        </authorList>
    </citation>
    <scope>NUCLEOTIDE SEQUENCE</scope>
    <source>
        <strain evidence="6">Rmic-2018</strain>
    </source>
</reference>
<evidence type="ECO:0000313" key="6">
    <source>
        <dbReference type="EMBL" id="KAH8032989.1"/>
    </source>
</evidence>
<feature type="region of interest" description="Disordered" evidence="5">
    <location>
        <begin position="68"/>
        <end position="114"/>
    </location>
</feature>
<feature type="compositionally biased region" description="Polar residues" evidence="5">
    <location>
        <begin position="90"/>
        <end position="99"/>
    </location>
</feature>
<feature type="compositionally biased region" description="Polar residues" evidence="5">
    <location>
        <begin position="68"/>
        <end position="77"/>
    </location>
</feature>
<reference evidence="6" key="2">
    <citation type="submission" date="2021-09" db="EMBL/GenBank/DDBJ databases">
        <authorList>
            <person name="Jia N."/>
            <person name="Wang J."/>
            <person name="Shi W."/>
            <person name="Du L."/>
            <person name="Sun Y."/>
            <person name="Zhan W."/>
            <person name="Jiang J."/>
            <person name="Wang Q."/>
            <person name="Zhang B."/>
            <person name="Ji P."/>
            <person name="Sakyi L.B."/>
            <person name="Cui X."/>
            <person name="Yuan T."/>
            <person name="Jiang B."/>
            <person name="Yang W."/>
            <person name="Lam T.T.-Y."/>
            <person name="Chang Q."/>
            <person name="Ding S."/>
            <person name="Wang X."/>
            <person name="Zhu J."/>
            <person name="Ruan X."/>
            <person name="Zhao L."/>
            <person name="Wei J."/>
            <person name="Que T."/>
            <person name="Du C."/>
            <person name="Cheng J."/>
            <person name="Dai P."/>
            <person name="Han X."/>
            <person name="Huang E."/>
            <person name="Gao Y."/>
            <person name="Liu J."/>
            <person name="Shao H."/>
            <person name="Ye R."/>
            <person name="Li L."/>
            <person name="Wei W."/>
            <person name="Wang X."/>
            <person name="Wang C."/>
            <person name="Huo Q."/>
            <person name="Li W."/>
            <person name="Guo W."/>
            <person name="Chen H."/>
            <person name="Chen S."/>
            <person name="Zhou L."/>
            <person name="Zhou L."/>
            <person name="Ni X."/>
            <person name="Tian J."/>
            <person name="Zhou Y."/>
            <person name="Sheng Y."/>
            <person name="Liu T."/>
            <person name="Pan Y."/>
            <person name="Xia L."/>
            <person name="Li J."/>
            <person name="Zhao F."/>
            <person name="Cao W."/>
        </authorList>
    </citation>
    <scope>NUCLEOTIDE SEQUENCE</scope>
    <source>
        <strain evidence="6">Rmic-2018</strain>
        <tissue evidence="6">Larvae</tissue>
    </source>
</reference>
<evidence type="ECO:0000313" key="7">
    <source>
        <dbReference type="Proteomes" id="UP000821866"/>
    </source>
</evidence>
<dbReference type="InterPro" id="IPR008494">
    <property type="entry name" value="DUF776"/>
</dbReference>
<organism evidence="6 7">
    <name type="scientific">Rhipicephalus microplus</name>
    <name type="common">Cattle tick</name>
    <name type="synonym">Boophilus microplus</name>
    <dbReference type="NCBI Taxonomy" id="6941"/>
    <lineage>
        <taxon>Eukaryota</taxon>
        <taxon>Metazoa</taxon>
        <taxon>Ecdysozoa</taxon>
        <taxon>Arthropoda</taxon>
        <taxon>Chelicerata</taxon>
        <taxon>Arachnida</taxon>
        <taxon>Acari</taxon>
        <taxon>Parasitiformes</taxon>
        <taxon>Ixodida</taxon>
        <taxon>Ixodoidea</taxon>
        <taxon>Ixodidae</taxon>
        <taxon>Rhipicephalinae</taxon>
        <taxon>Rhipicephalus</taxon>
        <taxon>Boophilus</taxon>
    </lineage>
</organism>
<dbReference type="PANTHER" id="PTHR31383:SF2">
    <property type="entry name" value="OXIDATIVE STRESS-RESPONSIVE SERINE-RICH PROTEIN 1"/>
    <property type="match status" value="1"/>
</dbReference>
<keyword evidence="2" id="KW-0597">Phosphoprotein</keyword>
<evidence type="ECO:0000256" key="5">
    <source>
        <dbReference type="SAM" id="MobiDB-lite"/>
    </source>
</evidence>
<dbReference type="AlphaFoldDB" id="A0A9J6EFR7"/>
<evidence type="ECO:0000256" key="4">
    <source>
        <dbReference type="ARBA" id="ARBA00031405"/>
    </source>
</evidence>
<gene>
    <name evidence="6" type="ORF">HPB51_004837</name>
</gene>
<name>A0A9J6EFR7_RHIMP</name>
<proteinExistence type="predicted"/>
<comment type="caution">
    <text evidence="6">The sequence shown here is derived from an EMBL/GenBank/DDBJ whole genome shotgun (WGS) entry which is preliminary data.</text>
</comment>
<dbReference type="EMBL" id="JABSTU010000004">
    <property type="protein sequence ID" value="KAH8032989.1"/>
    <property type="molecule type" value="Genomic_DNA"/>
</dbReference>
<feature type="region of interest" description="Disordered" evidence="5">
    <location>
        <begin position="1"/>
        <end position="26"/>
    </location>
</feature>